<reference evidence="2" key="1">
    <citation type="submission" date="2020-11" db="EMBL/GenBank/DDBJ databases">
        <authorList>
            <person name="Whitehead M."/>
        </authorList>
    </citation>
    <scope>NUCLEOTIDE SEQUENCE</scope>
    <source>
        <strain evidence="2">EGII</strain>
    </source>
</reference>
<dbReference type="EMBL" id="CAJHJT010000012">
    <property type="protein sequence ID" value="CAD6999836.1"/>
    <property type="molecule type" value="Genomic_DNA"/>
</dbReference>
<evidence type="ECO:0000313" key="2">
    <source>
        <dbReference type="EMBL" id="CAD6999836.1"/>
    </source>
</evidence>
<sequence>MKVLSLLLDVLPKPKKINTYFFIKATHISNTQAERRPPLPHIRLLLRHHTVRWLSNLYFCGEFKSFILSLVIFLNGHLSSLFYFGLLTTLLSFVLQIRFFIINLYDDCLTFVSKRAALNACALIGQERTGIYII</sequence>
<keyword evidence="1" id="KW-0472">Membrane</keyword>
<dbReference type="AlphaFoldDB" id="A0A811UPT3"/>
<dbReference type="Proteomes" id="UP000606786">
    <property type="component" value="Unassembled WGS sequence"/>
</dbReference>
<feature type="transmembrane region" description="Helical" evidence="1">
    <location>
        <begin position="53"/>
        <end position="74"/>
    </location>
</feature>
<accession>A0A811UPT3</accession>
<gene>
    <name evidence="2" type="ORF">CCAP1982_LOCUS8347</name>
</gene>
<keyword evidence="3" id="KW-1185">Reference proteome</keyword>
<feature type="transmembrane region" description="Helical" evidence="1">
    <location>
        <begin position="80"/>
        <end position="105"/>
    </location>
</feature>
<comment type="caution">
    <text evidence="2">The sequence shown here is derived from an EMBL/GenBank/DDBJ whole genome shotgun (WGS) entry which is preliminary data.</text>
</comment>
<evidence type="ECO:0000256" key="1">
    <source>
        <dbReference type="SAM" id="Phobius"/>
    </source>
</evidence>
<name>A0A811UPT3_CERCA</name>
<evidence type="ECO:0000313" key="3">
    <source>
        <dbReference type="Proteomes" id="UP000606786"/>
    </source>
</evidence>
<protein>
    <submittedName>
        <fullName evidence="2">(Mediterranean fruit fly) hypothetical protein</fullName>
    </submittedName>
</protein>
<organism evidence="2 3">
    <name type="scientific">Ceratitis capitata</name>
    <name type="common">Mediterranean fruit fly</name>
    <name type="synonym">Tephritis capitata</name>
    <dbReference type="NCBI Taxonomy" id="7213"/>
    <lineage>
        <taxon>Eukaryota</taxon>
        <taxon>Metazoa</taxon>
        <taxon>Ecdysozoa</taxon>
        <taxon>Arthropoda</taxon>
        <taxon>Hexapoda</taxon>
        <taxon>Insecta</taxon>
        <taxon>Pterygota</taxon>
        <taxon>Neoptera</taxon>
        <taxon>Endopterygota</taxon>
        <taxon>Diptera</taxon>
        <taxon>Brachycera</taxon>
        <taxon>Muscomorpha</taxon>
        <taxon>Tephritoidea</taxon>
        <taxon>Tephritidae</taxon>
        <taxon>Ceratitis</taxon>
        <taxon>Ceratitis</taxon>
    </lineage>
</organism>
<proteinExistence type="predicted"/>
<keyword evidence="1" id="KW-0812">Transmembrane</keyword>
<keyword evidence="1" id="KW-1133">Transmembrane helix</keyword>